<dbReference type="FunFam" id="3.40.50.300:FF:000439">
    <property type="entry name" value="ATP-dependent RNA helicase HrpA"/>
    <property type="match status" value="1"/>
</dbReference>
<evidence type="ECO:0000256" key="7">
    <source>
        <dbReference type="ARBA" id="ARBA00047984"/>
    </source>
</evidence>
<dbReference type="SMART" id="SM00487">
    <property type="entry name" value="DEXDc"/>
    <property type="match status" value="1"/>
</dbReference>
<dbReference type="InterPro" id="IPR007502">
    <property type="entry name" value="Helicase-assoc_dom"/>
</dbReference>
<dbReference type="InterPro" id="IPR024590">
    <property type="entry name" value="HrpA_C"/>
</dbReference>
<dbReference type="CDD" id="cd17989">
    <property type="entry name" value="DEXHc_HrpA"/>
    <property type="match status" value="1"/>
</dbReference>
<comment type="similarity">
    <text evidence="1">Belongs to the DEAD box helicase family. DEAH subfamily.</text>
</comment>
<dbReference type="GO" id="GO:0003724">
    <property type="term" value="F:RNA helicase activity"/>
    <property type="evidence" value="ECO:0007669"/>
    <property type="project" value="UniProtKB-EC"/>
</dbReference>
<gene>
    <name evidence="11" type="ORF">RJ41_18235</name>
</gene>
<evidence type="ECO:0000259" key="10">
    <source>
        <dbReference type="PROSITE" id="PS51194"/>
    </source>
</evidence>
<dbReference type="FunFam" id="1.20.120.1080:FF:000005">
    <property type="entry name" value="ATP-dependent helicase HrpA"/>
    <property type="match status" value="1"/>
</dbReference>
<dbReference type="InterPro" id="IPR027417">
    <property type="entry name" value="P-loop_NTPase"/>
</dbReference>
<dbReference type="OrthoDB" id="9805617at2"/>
<evidence type="ECO:0000256" key="6">
    <source>
        <dbReference type="ARBA" id="ARBA00022840"/>
    </source>
</evidence>
<dbReference type="Pfam" id="PF11898">
    <property type="entry name" value="DUF3418"/>
    <property type="match status" value="1"/>
</dbReference>
<sequence length="1331" mass="150613">MSSPLAIKPLYNKLDDCLSADKFRLKRRITQLAQKVNGTSGIDGKGAEKKAANPKASKRDSAVSEESLKAQFEKLEGDIDASIEKRQWRKDNLPKVEYPPLPVSDKKEDIKEAIANNQVVIVAGETGSGKTTQLPKICLELGRGVNGMIAHTQPRRLAARSVATRIAEELNTPLGEKVGFKIRFSDQVSERSYVKLMTDGMLLAEMQQDRFLNQYDTIIIDEAHERSLNIDFLLGYLRQLLDKRPDLKLIITSATIDPERFSKHFNNAPIIEVSGRTYPVEIRYHAPEDNDDDIDQSDAIVNAVDELMREAPGDILVFLSGEREIRDTQDALSKQHYRNTEIVPLYARLSAAEQNRIFQSHSGRRIVLATNVAETSLTVPGIKYVIDPGFARISRYSARSKVQRLPIEPISQASANQRAGRCGRVSDGICIRLYSEEDYLGRPEFTDPEILRTNLASVILQMLALGLGDIAAFPFVQPPDNRNINDGFRLLEEIQAIAKGKDNRKTKQSGKMQLTPLGRQVARLPIDPRYARMVIEAERTNALSEVMVIAAGLSIQDPRERPQEKRQQADEKHSEYHDKDSDFISLYNLWVAFREQQNALSQNQLRKWCKQNFINYLRMREWQDIVSQLKKSIAELGFGISKHEADYQAIHQAIASGLLSHMGFKDKEREYMGSRNSRFLIFPGSGLSKSQPKWVMAAELVETSKLFARMVAKIDPAWVEPLAEHVVQRSYSEPHWSKKRGAVIAFEKVTLFGLPIVMKRAKVYSLIDPPICHELFIREALVEGNTKLNYSFLQENQALLEQADEFEQKTRRRDLIVDDEELVSFYAKRIPVEANNDAAFKKWFRQHGSNDSLTFKEEDVYRQQPGQSVANAFPDVWRQGNITLPLRYNFEPNAEDDGVTVVIPLPVLNQVDNVGFDWLVPGLRHDLIVGLIKTLPKRLRRNFVPAPNFAEACLADISETDKNNRPVPLLEAVTDKLRKMTGVIIESEEWNLDQLDKHLKMHFAVVNDNGDDIAKGDDLHALKQQCAGQVKQTFEKAATPELERNNIEQWDFESLPETFVQKVGGFEVQAFPALVQKGDKVDIALIEEADKAQVLHKQGVNVLIKNAMPSPLNYLQSKLPNKAKLGLYFNPFGQVKALIDDCIFAGIDAIVSDYCKTNNTDIRSKADFEACLEIARANINDRVLEIAKQVEQGLTLAHQCQKQMKGNVPLTMINALGDCKAHLASLVFPGFVSEIGESRLDDWNRYIKGLARRLEKLPIDPNKDRMHQVTVEKSIKEWEKACSKYPKGKVPQALNDVRWMIEELRVSLFAQQLGTAYPISAKRITLHLADF</sequence>
<dbReference type="Pfam" id="PF00270">
    <property type="entry name" value="DEAD"/>
    <property type="match status" value="1"/>
</dbReference>
<feature type="region of interest" description="Disordered" evidence="8">
    <location>
        <begin position="36"/>
        <end position="65"/>
    </location>
</feature>
<dbReference type="Proteomes" id="UP000031197">
    <property type="component" value="Unassembled WGS sequence"/>
</dbReference>
<dbReference type="InterPro" id="IPR011545">
    <property type="entry name" value="DEAD/DEAH_box_helicase_dom"/>
</dbReference>
<dbReference type="InterPro" id="IPR011709">
    <property type="entry name" value="DEAD-box_helicase_OB_fold"/>
</dbReference>
<dbReference type="Pfam" id="PF00271">
    <property type="entry name" value="Helicase_C"/>
    <property type="match status" value="1"/>
</dbReference>
<dbReference type="RefSeq" id="WP_039223887.1">
    <property type="nucleotide sequence ID" value="NZ_JWLW01000067.1"/>
</dbReference>
<dbReference type="GO" id="GO:0003723">
    <property type="term" value="F:RNA binding"/>
    <property type="evidence" value="ECO:0007669"/>
    <property type="project" value="TreeGrafter"/>
</dbReference>
<dbReference type="SUPFAM" id="SSF52540">
    <property type="entry name" value="P-loop containing nucleoside triphosphate hydrolases"/>
    <property type="match status" value="1"/>
</dbReference>
<evidence type="ECO:0000313" key="11">
    <source>
        <dbReference type="EMBL" id="KHT44167.1"/>
    </source>
</evidence>
<dbReference type="CDD" id="cd18791">
    <property type="entry name" value="SF2_C_RHA"/>
    <property type="match status" value="1"/>
</dbReference>
<protein>
    <recommendedName>
        <fullName evidence="2">RNA helicase</fullName>
        <ecNumber evidence="2">3.6.4.13</ecNumber>
    </recommendedName>
</protein>
<keyword evidence="5 11" id="KW-0347">Helicase</keyword>
<comment type="caution">
    <text evidence="11">The sequence shown here is derived from an EMBL/GenBank/DDBJ whole genome shotgun (WGS) entry which is preliminary data.</text>
</comment>
<feature type="compositionally biased region" description="Basic and acidic residues" evidence="8">
    <location>
        <begin position="45"/>
        <end position="65"/>
    </location>
</feature>
<feature type="region of interest" description="Disordered" evidence="8">
    <location>
        <begin position="557"/>
        <end position="577"/>
    </location>
</feature>
<dbReference type="GO" id="GO:0005524">
    <property type="term" value="F:ATP binding"/>
    <property type="evidence" value="ECO:0007669"/>
    <property type="project" value="UniProtKB-KW"/>
</dbReference>
<dbReference type="Gene3D" id="1.20.120.1080">
    <property type="match status" value="1"/>
</dbReference>
<keyword evidence="3" id="KW-0547">Nucleotide-binding</keyword>
<keyword evidence="6" id="KW-0067">ATP-binding</keyword>
<evidence type="ECO:0000256" key="2">
    <source>
        <dbReference type="ARBA" id="ARBA00012552"/>
    </source>
</evidence>
<dbReference type="PANTHER" id="PTHR18934">
    <property type="entry name" value="ATP-DEPENDENT RNA HELICASE"/>
    <property type="match status" value="1"/>
</dbReference>
<keyword evidence="4" id="KW-0378">Hydrolase</keyword>
<dbReference type="SMART" id="SM00382">
    <property type="entry name" value="AAA"/>
    <property type="match status" value="1"/>
</dbReference>
<feature type="domain" description="Helicase C-terminal" evidence="10">
    <location>
        <begin position="303"/>
        <end position="466"/>
    </location>
</feature>
<dbReference type="NCBIfam" id="TIGR01967">
    <property type="entry name" value="DEAH_box_HrpA"/>
    <property type="match status" value="1"/>
</dbReference>
<accession>A0A0B3XJS0</accession>
<dbReference type="InterPro" id="IPR003593">
    <property type="entry name" value="AAA+_ATPase"/>
</dbReference>
<comment type="catalytic activity">
    <reaction evidence="7">
        <text>ATP + H2O = ADP + phosphate + H(+)</text>
        <dbReference type="Rhea" id="RHEA:13065"/>
        <dbReference type="ChEBI" id="CHEBI:15377"/>
        <dbReference type="ChEBI" id="CHEBI:15378"/>
        <dbReference type="ChEBI" id="CHEBI:30616"/>
        <dbReference type="ChEBI" id="CHEBI:43474"/>
        <dbReference type="ChEBI" id="CHEBI:456216"/>
        <dbReference type="EC" id="3.6.4.13"/>
    </reaction>
</comment>
<dbReference type="GO" id="GO:0016787">
    <property type="term" value="F:hydrolase activity"/>
    <property type="evidence" value="ECO:0007669"/>
    <property type="project" value="UniProtKB-KW"/>
</dbReference>
<evidence type="ECO:0000256" key="4">
    <source>
        <dbReference type="ARBA" id="ARBA00022801"/>
    </source>
</evidence>
<evidence type="ECO:0000259" key="9">
    <source>
        <dbReference type="PROSITE" id="PS51192"/>
    </source>
</evidence>
<keyword evidence="12" id="KW-1185">Reference proteome</keyword>
<dbReference type="InterPro" id="IPR001650">
    <property type="entry name" value="Helicase_C-like"/>
</dbReference>
<dbReference type="Pfam" id="PF21010">
    <property type="entry name" value="HA2_C"/>
    <property type="match status" value="1"/>
</dbReference>
<dbReference type="InterPro" id="IPR010222">
    <property type="entry name" value="RNA_helicase_HrpA"/>
</dbReference>
<dbReference type="SMART" id="SM00847">
    <property type="entry name" value="HA2"/>
    <property type="match status" value="1"/>
</dbReference>
<dbReference type="EMBL" id="JWLW01000067">
    <property type="protein sequence ID" value="KHT44167.1"/>
    <property type="molecule type" value="Genomic_DNA"/>
</dbReference>
<dbReference type="PROSITE" id="PS51192">
    <property type="entry name" value="HELICASE_ATP_BIND_1"/>
    <property type="match status" value="1"/>
</dbReference>
<organism evidence="11 12">
    <name type="scientific">Alteromonas marina</name>
    <dbReference type="NCBI Taxonomy" id="203795"/>
    <lineage>
        <taxon>Bacteria</taxon>
        <taxon>Pseudomonadati</taxon>
        <taxon>Pseudomonadota</taxon>
        <taxon>Gammaproteobacteria</taxon>
        <taxon>Alteromonadales</taxon>
        <taxon>Alteromonadaceae</taxon>
        <taxon>Alteromonas/Salinimonas group</taxon>
        <taxon>Alteromonas</taxon>
    </lineage>
</organism>
<dbReference type="Pfam" id="PF07717">
    <property type="entry name" value="OB_NTP_bind"/>
    <property type="match status" value="1"/>
</dbReference>
<proteinExistence type="inferred from homology"/>
<dbReference type="PROSITE" id="PS51194">
    <property type="entry name" value="HELICASE_CTER"/>
    <property type="match status" value="1"/>
</dbReference>
<evidence type="ECO:0000256" key="5">
    <source>
        <dbReference type="ARBA" id="ARBA00022806"/>
    </source>
</evidence>
<name>A0A0B3XJS0_9ALTE</name>
<dbReference type="FunFam" id="3.40.50.300:FF:000575">
    <property type="entry name" value="ATP-dependent helicase hrpA"/>
    <property type="match status" value="1"/>
</dbReference>
<dbReference type="Gene3D" id="3.40.50.300">
    <property type="entry name" value="P-loop containing nucleotide triphosphate hydrolases"/>
    <property type="match status" value="2"/>
</dbReference>
<dbReference type="SMART" id="SM00490">
    <property type="entry name" value="HELICc"/>
    <property type="match status" value="1"/>
</dbReference>
<evidence type="ECO:0000313" key="12">
    <source>
        <dbReference type="Proteomes" id="UP000031197"/>
    </source>
</evidence>
<evidence type="ECO:0000256" key="8">
    <source>
        <dbReference type="SAM" id="MobiDB-lite"/>
    </source>
</evidence>
<dbReference type="EC" id="3.6.4.13" evidence="2"/>
<dbReference type="NCBIfam" id="NF008348">
    <property type="entry name" value="PRK11131.1"/>
    <property type="match status" value="1"/>
</dbReference>
<evidence type="ECO:0000256" key="3">
    <source>
        <dbReference type="ARBA" id="ARBA00022741"/>
    </source>
</evidence>
<dbReference type="InterPro" id="IPR014001">
    <property type="entry name" value="Helicase_ATP-bd"/>
</dbReference>
<reference evidence="11 12" key="1">
    <citation type="submission" date="2014-12" db="EMBL/GenBank/DDBJ databases">
        <title>Genome sequencing of Alteromonas marina AD001.</title>
        <authorList>
            <person name="Adrian T.G.S."/>
            <person name="Chan K.G."/>
        </authorList>
    </citation>
    <scope>NUCLEOTIDE SEQUENCE [LARGE SCALE GENOMIC DNA]</scope>
    <source>
        <strain evidence="11 12">AD001</strain>
    </source>
</reference>
<feature type="domain" description="Helicase ATP-binding" evidence="9">
    <location>
        <begin position="111"/>
        <end position="274"/>
    </location>
</feature>
<evidence type="ECO:0000256" key="1">
    <source>
        <dbReference type="ARBA" id="ARBA00008792"/>
    </source>
</evidence>
<dbReference type="PANTHER" id="PTHR18934:SF99">
    <property type="entry name" value="ATP-DEPENDENT RNA HELICASE DHX37-RELATED"/>
    <property type="match status" value="1"/>
</dbReference>